<comment type="caution">
    <text evidence="4">The sequence shown here is derived from an EMBL/GenBank/DDBJ whole genome shotgun (WGS) entry which is preliminary data.</text>
</comment>
<dbReference type="Gene3D" id="2.130.10.10">
    <property type="entry name" value="YVTN repeat-like/Quinoprotein amine dehydrogenase"/>
    <property type="match status" value="1"/>
</dbReference>
<dbReference type="SUPFAM" id="SSF50978">
    <property type="entry name" value="WD40 repeat-like"/>
    <property type="match status" value="1"/>
</dbReference>
<accession>A0ABQ7PU47</accession>
<feature type="repeat" description="WD" evidence="2">
    <location>
        <begin position="287"/>
        <end position="313"/>
    </location>
</feature>
<dbReference type="InterPro" id="IPR051242">
    <property type="entry name" value="WD-EF-hand_domain"/>
</dbReference>
<sequence length="733" mass="80498">MNCRSRFKRGPKYTPHARQLYRTLDPFLTGAASWAALVEKLVECGARKTRSRVERWSNVEDVRVTQLAVANRETLVKLVNIATDSSWCAAAVTRGGRVGVYWEDRLLHQYERWHHPSGASKRVKNSWVTDAIYLSDVQYLLISASDRSLAFYDASILAHAPVYCITGLPNIPTCLAYAPSLSPSGHSELSIGDERGLVTRALFLQPRVALFYKTHADKNNCYFWMELSSPPHSSFVSLPPATRAHPRAPRRLQYCGERLVSCSLDGACSMRVSHRVHGFTFSVPRGITCFHVSPSLRLLAGGSADGTVRLWGLAPAPPHASLHTRAPVIRLLTGGSVEGTVRLWGLAPAPPHAALHTRAPVLDVRVVETSQVVVAVCKNCEMHIWDIYEECLLQVIKLKFPFLGVLGKKVEFGNYCIHPGPPRMKEPAASPPPPGRGSRRSSVYHAETGGLLLQEEETHGDSDQSDAYNTSELIISCCDYICRVTLGGGGGVRRGVVPPPPGDTKPARRPREWTVEDCGGWLGPMLTASPVRKPKKPPPLPQPAPDFLTPDTARVASKESSLDLDQLLENAGLQGILEKDFVLMMGLKHDLNQKLENLSTNMHQITGPVRLGALLSRSSRPLIPPTPATDHGSCEPGRSPVQILLTPHRHNSNYRARIAGPVSLGAPYLALTLHQPEVVEPVDERQEQYREIMRLFPSSVSTASSPRSRSGSRADSRRTKSTGSGLQRSSYSK</sequence>
<feature type="compositionally biased region" description="Polar residues" evidence="3">
    <location>
        <begin position="721"/>
        <end position="733"/>
    </location>
</feature>
<evidence type="ECO:0000256" key="2">
    <source>
        <dbReference type="PROSITE-ProRule" id="PRU00221"/>
    </source>
</evidence>
<evidence type="ECO:0000313" key="5">
    <source>
        <dbReference type="Proteomes" id="UP000823941"/>
    </source>
</evidence>
<organism evidence="4 5">
    <name type="scientific">Plutella xylostella</name>
    <name type="common">Diamondback moth</name>
    <name type="synonym">Plutella maculipennis</name>
    <dbReference type="NCBI Taxonomy" id="51655"/>
    <lineage>
        <taxon>Eukaryota</taxon>
        <taxon>Metazoa</taxon>
        <taxon>Ecdysozoa</taxon>
        <taxon>Arthropoda</taxon>
        <taxon>Hexapoda</taxon>
        <taxon>Insecta</taxon>
        <taxon>Pterygota</taxon>
        <taxon>Neoptera</taxon>
        <taxon>Endopterygota</taxon>
        <taxon>Lepidoptera</taxon>
        <taxon>Glossata</taxon>
        <taxon>Ditrysia</taxon>
        <taxon>Yponomeutoidea</taxon>
        <taxon>Plutellidae</taxon>
        <taxon>Plutella</taxon>
    </lineage>
</organism>
<name>A0ABQ7PU47_PLUXY</name>
<evidence type="ECO:0000313" key="4">
    <source>
        <dbReference type="EMBL" id="KAG7296477.1"/>
    </source>
</evidence>
<dbReference type="PANTHER" id="PTHR44324">
    <property type="entry name" value="WD40 REPEAT DOMAIN 95"/>
    <property type="match status" value="1"/>
</dbReference>
<dbReference type="InterPro" id="IPR036322">
    <property type="entry name" value="WD40_repeat_dom_sf"/>
</dbReference>
<proteinExistence type="predicted"/>
<dbReference type="PANTHER" id="PTHR44324:SF3">
    <property type="entry name" value="WD REPEAT-CONTAINING PROTEIN 49-LIKE"/>
    <property type="match status" value="1"/>
</dbReference>
<feature type="region of interest" description="Disordered" evidence="3">
    <location>
        <begin position="618"/>
        <end position="640"/>
    </location>
</feature>
<protein>
    <submittedName>
        <fullName evidence="4">Uncharacterized protein</fullName>
    </submittedName>
</protein>
<gene>
    <name evidence="4" type="ORF">JYU34_020222</name>
</gene>
<feature type="region of interest" description="Disordered" evidence="3">
    <location>
        <begin position="695"/>
        <end position="733"/>
    </location>
</feature>
<evidence type="ECO:0000256" key="3">
    <source>
        <dbReference type="SAM" id="MobiDB-lite"/>
    </source>
</evidence>
<dbReference type="EMBL" id="JAHIBW010000028">
    <property type="protein sequence ID" value="KAG7296477.1"/>
    <property type="molecule type" value="Genomic_DNA"/>
</dbReference>
<dbReference type="Pfam" id="PF00400">
    <property type="entry name" value="WD40"/>
    <property type="match status" value="1"/>
</dbReference>
<keyword evidence="5" id="KW-1185">Reference proteome</keyword>
<keyword evidence="2" id="KW-0853">WD repeat</keyword>
<dbReference type="InterPro" id="IPR001680">
    <property type="entry name" value="WD40_rpt"/>
</dbReference>
<dbReference type="Proteomes" id="UP000823941">
    <property type="component" value="Chromosome 28"/>
</dbReference>
<keyword evidence="1" id="KW-0677">Repeat</keyword>
<feature type="region of interest" description="Disordered" evidence="3">
    <location>
        <begin position="421"/>
        <end position="443"/>
    </location>
</feature>
<evidence type="ECO:0000256" key="1">
    <source>
        <dbReference type="ARBA" id="ARBA00022737"/>
    </source>
</evidence>
<feature type="compositionally biased region" description="Low complexity" evidence="3">
    <location>
        <begin position="698"/>
        <end position="711"/>
    </location>
</feature>
<dbReference type="InterPro" id="IPR015943">
    <property type="entry name" value="WD40/YVTN_repeat-like_dom_sf"/>
</dbReference>
<reference evidence="4 5" key="1">
    <citation type="submission" date="2021-06" db="EMBL/GenBank/DDBJ databases">
        <title>A haploid diamondback moth (Plutella xylostella L.) genome assembly resolves 31 chromosomes and identifies a diamide resistance mutation.</title>
        <authorList>
            <person name="Ward C.M."/>
            <person name="Perry K.D."/>
            <person name="Baker G."/>
            <person name="Powis K."/>
            <person name="Heckel D.G."/>
            <person name="Baxter S.W."/>
        </authorList>
    </citation>
    <scope>NUCLEOTIDE SEQUENCE [LARGE SCALE GENOMIC DNA]</scope>
    <source>
        <strain evidence="4 5">LV</strain>
        <tissue evidence="4">Single pupa</tissue>
    </source>
</reference>
<dbReference type="SMART" id="SM00320">
    <property type="entry name" value="WD40"/>
    <property type="match status" value="3"/>
</dbReference>
<dbReference type="PROSITE" id="PS50082">
    <property type="entry name" value="WD_REPEATS_2"/>
    <property type="match status" value="1"/>
</dbReference>